<evidence type="ECO:0000256" key="7">
    <source>
        <dbReference type="ARBA" id="ARBA00022679"/>
    </source>
</evidence>
<evidence type="ECO:0000256" key="6">
    <source>
        <dbReference type="ARBA" id="ARBA00022603"/>
    </source>
</evidence>
<comment type="catalytic activity">
    <reaction evidence="14">
        <text>adenosine(2503) in 23S rRNA + 2 reduced [2Fe-2S]-[ferredoxin] + 2 S-adenosyl-L-methionine = 2-methyladenosine(2503) in 23S rRNA + 5'-deoxyadenosine + L-methionine + 2 oxidized [2Fe-2S]-[ferredoxin] + S-adenosyl-L-homocysteine</text>
        <dbReference type="Rhea" id="RHEA:42916"/>
        <dbReference type="Rhea" id="RHEA-COMP:10000"/>
        <dbReference type="Rhea" id="RHEA-COMP:10001"/>
        <dbReference type="Rhea" id="RHEA-COMP:10152"/>
        <dbReference type="Rhea" id="RHEA-COMP:10282"/>
        <dbReference type="ChEBI" id="CHEBI:17319"/>
        <dbReference type="ChEBI" id="CHEBI:33737"/>
        <dbReference type="ChEBI" id="CHEBI:33738"/>
        <dbReference type="ChEBI" id="CHEBI:57844"/>
        <dbReference type="ChEBI" id="CHEBI:57856"/>
        <dbReference type="ChEBI" id="CHEBI:59789"/>
        <dbReference type="ChEBI" id="CHEBI:74411"/>
        <dbReference type="ChEBI" id="CHEBI:74497"/>
        <dbReference type="EC" id="2.1.1.192"/>
    </reaction>
</comment>
<dbReference type="SUPFAM" id="SSF102114">
    <property type="entry name" value="Radical SAM enzymes"/>
    <property type="match status" value="1"/>
</dbReference>
<keyword evidence="17" id="KW-1185">Reference proteome</keyword>
<sequence length="349" mass="39497">MVKDTLLGKTLEELIQITADLKLPKFAAKQIADWLYKKDITSIEEMSNLSAKARAALAEKYDMGIILSTKVESSVDGTKKYLYPTNLAHQFIETAYIPDKKRSTLCVSSQVGCKMGCLFCMTGKQGFQGQLSSGEIINQIRSLPERENLTNIVYMGMGEPLDNVPELMKSLEILTSDYGMAMSPRRITVSTIGIIPGMIEFLNHSECHLAVSLHTPFEDERKRLMPVQNVYPIKDVLQIIRDFDFGLQRRISFEYIMFKGINDTPAHVKELCRILDGIKCRINLIRFHPIPDTPLEGSDEATMEDFKEQLVKKGITTTVRRSRGLDIFAACGLLSTKELVKRQEEEKDF</sequence>
<dbReference type="GO" id="GO:0070475">
    <property type="term" value="P:rRNA base methylation"/>
    <property type="evidence" value="ECO:0007669"/>
    <property type="project" value="UniProtKB-UniRule"/>
</dbReference>
<dbReference type="CDD" id="cd01335">
    <property type="entry name" value="Radical_SAM"/>
    <property type="match status" value="1"/>
</dbReference>
<keyword evidence="9 14" id="KW-0819">tRNA processing</keyword>
<dbReference type="NCBIfam" id="TIGR00048">
    <property type="entry name" value="rRNA_mod_RlmN"/>
    <property type="match status" value="1"/>
</dbReference>
<evidence type="ECO:0000313" key="17">
    <source>
        <dbReference type="Proteomes" id="UP000218267"/>
    </source>
</evidence>
<dbReference type="Pfam" id="PF21016">
    <property type="entry name" value="RlmN_N"/>
    <property type="match status" value="1"/>
</dbReference>
<feature type="domain" description="Radical SAM core" evidence="15">
    <location>
        <begin position="99"/>
        <end position="326"/>
    </location>
</feature>
<gene>
    <name evidence="14" type="primary">rlmN</name>
    <name evidence="16" type="ORF">ALGA_2476</name>
</gene>
<evidence type="ECO:0000259" key="15">
    <source>
        <dbReference type="PROSITE" id="PS51918"/>
    </source>
</evidence>
<evidence type="ECO:0000256" key="2">
    <source>
        <dbReference type="ARBA" id="ARBA00007544"/>
    </source>
</evidence>
<comment type="cofactor">
    <cofactor evidence="14">
        <name>[4Fe-4S] cluster</name>
        <dbReference type="ChEBI" id="CHEBI:49883"/>
    </cofactor>
    <text evidence="14">Binds 1 [4Fe-4S] cluster. The cluster is coordinated with 3 cysteines and an exchangeable S-adenosyl-L-methionine.</text>
</comment>
<dbReference type="InterPro" id="IPR040072">
    <property type="entry name" value="Methyltransferase_A"/>
</dbReference>
<feature type="binding site" evidence="14">
    <location>
        <position position="190"/>
    </location>
    <ligand>
        <name>S-adenosyl-L-methionine</name>
        <dbReference type="ChEBI" id="CHEBI:59789"/>
    </ligand>
</feature>
<dbReference type="Pfam" id="PF04055">
    <property type="entry name" value="Radical_SAM"/>
    <property type="match status" value="1"/>
</dbReference>
<comment type="catalytic activity">
    <reaction evidence="14">
        <text>adenosine(37) in tRNA + 2 reduced [2Fe-2S]-[ferredoxin] + 2 S-adenosyl-L-methionine = 2-methyladenosine(37) in tRNA + 5'-deoxyadenosine + L-methionine + 2 oxidized [2Fe-2S]-[ferredoxin] + S-adenosyl-L-homocysteine</text>
        <dbReference type="Rhea" id="RHEA:43332"/>
        <dbReference type="Rhea" id="RHEA-COMP:10000"/>
        <dbReference type="Rhea" id="RHEA-COMP:10001"/>
        <dbReference type="Rhea" id="RHEA-COMP:10162"/>
        <dbReference type="Rhea" id="RHEA-COMP:10485"/>
        <dbReference type="ChEBI" id="CHEBI:17319"/>
        <dbReference type="ChEBI" id="CHEBI:33737"/>
        <dbReference type="ChEBI" id="CHEBI:33738"/>
        <dbReference type="ChEBI" id="CHEBI:57844"/>
        <dbReference type="ChEBI" id="CHEBI:57856"/>
        <dbReference type="ChEBI" id="CHEBI:59789"/>
        <dbReference type="ChEBI" id="CHEBI:74411"/>
        <dbReference type="ChEBI" id="CHEBI:74497"/>
        <dbReference type="EC" id="2.1.1.192"/>
    </reaction>
</comment>
<keyword evidence="3 14" id="KW-0004">4Fe-4S</keyword>
<keyword evidence="12 14" id="KW-0411">Iron-sulfur</keyword>
<dbReference type="GO" id="GO:0019843">
    <property type="term" value="F:rRNA binding"/>
    <property type="evidence" value="ECO:0007669"/>
    <property type="project" value="UniProtKB-UniRule"/>
</dbReference>
<dbReference type="OrthoDB" id="9793973at2"/>
<keyword evidence="10 14" id="KW-0479">Metal-binding</keyword>
<dbReference type="GO" id="GO:0005737">
    <property type="term" value="C:cytoplasm"/>
    <property type="evidence" value="ECO:0007669"/>
    <property type="project" value="UniProtKB-SubCell"/>
</dbReference>
<dbReference type="PIRSF" id="PIRSF006004">
    <property type="entry name" value="CHP00048"/>
    <property type="match status" value="1"/>
</dbReference>
<comment type="subcellular location">
    <subcellularLocation>
        <location evidence="1 14">Cytoplasm</location>
    </subcellularLocation>
</comment>
<dbReference type="SFLD" id="SFLDG01062">
    <property type="entry name" value="methyltransferase_(Class_A)"/>
    <property type="match status" value="1"/>
</dbReference>
<feature type="binding site" evidence="14">
    <location>
        <position position="288"/>
    </location>
    <ligand>
        <name>S-adenosyl-L-methionine</name>
        <dbReference type="ChEBI" id="CHEBI:59789"/>
    </ligand>
</feature>
<keyword evidence="7 14" id="KW-0808">Transferase</keyword>
<keyword evidence="11 14" id="KW-0408">Iron</keyword>
<dbReference type="GO" id="GO:0051539">
    <property type="term" value="F:4 iron, 4 sulfur cluster binding"/>
    <property type="evidence" value="ECO:0007669"/>
    <property type="project" value="UniProtKB-UniRule"/>
</dbReference>
<dbReference type="EC" id="2.1.1.192" evidence="14"/>
<reference evidence="17" key="2">
    <citation type="journal article" date="2020" name="Antonie Van Leeuwenhoek">
        <title>Labilibaculum antarcticum sp. nov., a novel facultative anaerobic, psychrotorelant bacterium isolated from marine sediment of Antarctica.</title>
        <authorList>
            <person name="Watanabe M."/>
            <person name="Kojima H."/>
            <person name="Fukui M."/>
        </authorList>
    </citation>
    <scope>NUCLEOTIDE SEQUENCE [LARGE SCALE GENOMIC DNA]</scope>
    <source>
        <strain evidence="17">SPP2</strain>
    </source>
</reference>
<dbReference type="Gene3D" id="1.10.150.530">
    <property type="match status" value="1"/>
</dbReference>
<dbReference type="GO" id="GO:0070040">
    <property type="term" value="F:rRNA (adenine(2503)-C2-)-methyltransferase activity"/>
    <property type="evidence" value="ECO:0007669"/>
    <property type="project" value="UniProtKB-UniRule"/>
</dbReference>
<evidence type="ECO:0000256" key="9">
    <source>
        <dbReference type="ARBA" id="ARBA00022694"/>
    </source>
</evidence>
<dbReference type="HAMAP" id="MF_01849">
    <property type="entry name" value="RNA_methyltr_RlmN"/>
    <property type="match status" value="1"/>
</dbReference>
<comment type="caution">
    <text evidence="14">Lacks conserved residue(s) required for the propagation of feature annotation.</text>
</comment>
<evidence type="ECO:0000313" key="16">
    <source>
        <dbReference type="EMBL" id="BAX80798.1"/>
    </source>
</evidence>
<reference evidence="16 17" key="1">
    <citation type="journal article" date="2018" name="Mar. Genomics">
        <title>Complete genome sequence of Marinifilaceae bacterium strain SPP2, isolated from the Antarctic marine sediment.</title>
        <authorList>
            <person name="Watanabe M."/>
            <person name="Kojima H."/>
            <person name="Fukui M."/>
        </authorList>
    </citation>
    <scope>NUCLEOTIDE SEQUENCE [LARGE SCALE GENOMIC DNA]</scope>
    <source>
        <strain evidence="16 17">SPP2</strain>
    </source>
</reference>
<feature type="active site" description="Proton acceptor" evidence="14">
    <location>
        <position position="93"/>
    </location>
</feature>
<feature type="binding site" evidence="14">
    <location>
        <position position="113"/>
    </location>
    <ligand>
        <name>[4Fe-4S] cluster</name>
        <dbReference type="ChEBI" id="CHEBI:49883"/>
        <note>4Fe-4S-S-AdoMet</note>
    </ligand>
</feature>
<feature type="binding site" evidence="14">
    <location>
        <begin position="212"/>
        <end position="214"/>
    </location>
    <ligand>
        <name>S-adenosyl-L-methionine</name>
        <dbReference type="ChEBI" id="CHEBI:59789"/>
    </ligand>
</feature>
<dbReference type="Gene3D" id="3.20.20.70">
    <property type="entry name" value="Aldolase class I"/>
    <property type="match status" value="1"/>
</dbReference>
<dbReference type="GO" id="GO:0000049">
    <property type="term" value="F:tRNA binding"/>
    <property type="evidence" value="ECO:0007669"/>
    <property type="project" value="UniProtKB-UniRule"/>
</dbReference>
<evidence type="ECO:0000256" key="12">
    <source>
        <dbReference type="ARBA" id="ARBA00023014"/>
    </source>
</evidence>
<feature type="binding site" evidence="14">
    <location>
        <position position="120"/>
    </location>
    <ligand>
        <name>[4Fe-4S] cluster</name>
        <dbReference type="ChEBI" id="CHEBI:49883"/>
        <note>4Fe-4S-S-AdoMet</note>
    </ligand>
</feature>
<dbReference type="InterPro" id="IPR013785">
    <property type="entry name" value="Aldolase_TIM"/>
</dbReference>
<comment type="function">
    <text evidence="14">Specifically methylates position 2 of adenine 2503 in 23S rRNA and position 2 of adenine 37 in tRNAs.</text>
</comment>
<comment type="similarity">
    <text evidence="2 14">Belongs to the radical SAM superfamily. RlmN family.</text>
</comment>
<accession>A0A1Y1CK55</accession>
<evidence type="ECO:0000256" key="1">
    <source>
        <dbReference type="ARBA" id="ARBA00004496"/>
    </source>
</evidence>
<feature type="binding site" evidence="14">
    <location>
        <position position="117"/>
    </location>
    <ligand>
        <name>[4Fe-4S] cluster</name>
        <dbReference type="ChEBI" id="CHEBI:49883"/>
        <note>4Fe-4S-S-AdoMet</note>
    </ligand>
</feature>
<protein>
    <recommendedName>
        <fullName evidence="14">Probable dual-specificity RNA methyltransferase RlmN</fullName>
        <ecNumber evidence="14">2.1.1.192</ecNumber>
    </recommendedName>
    <alternativeName>
        <fullName evidence="14">23S rRNA (adenine(2503)-C(2))-methyltransferase</fullName>
    </alternativeName>
    <alternativeName>
        <fullName evidence="14">23S rRNA m2A2503 methyltransferase</fullName>
    </alternativeName>
    <alternativeName>
        <fullName evidence="14">Ribosomal RNA large subunit methyltransferase N</fullName>
    </alternativeName>
    <alternativeName>
        <fullName evidence="14">tRNA (adenine(37)-C(2))-methyltransferase</fullName>
    </alternativeName>
    <alternativeName>
        <fullName evidence="14">tRNA m2A37 methyltransferase</fullName>
    </alternativeName>
</protein>
<evidence type="ECO:0000256" key="4">
    <source>
        <dbReference type="ARBA" id="ARBA00022490"/>
    </source>
</evidence>
<dbReference type="InterPro" id="IPR007197">
    <property type="entry name" value="rSAM"/>
</dbReference>
<dbReference type="PANTHER" id="PTHR30544">
    <property type="entry name" value="23S RRNA METHYLTRANSFERASE"/>
    <property type="match status" value="1"/>
</dbReference>
<keyword evidence="5 14" id="KW-0698">rRNA processing</keyword>
<dbReference type="GO" id="GO:0002935">
    <property type="term" value="F:tRNA (adenine(37)-C2)-methyltransferase activity"/>
    <property type="evidence" value="ECO:0007669"/>
    <property type="project" value="UniProtKB-UniRule"/>
</dbReference>
<keyword evidence="4 14" id="KW-0963">Cytoplasm</keyword>
<dbReference type="KEGG" id="mbas:ALGA_2476"/>
<comment type="miscellaneous">
    <text evidence="14">Reaction proceeds by a ping-pong mechanism involving intermediate methylation of a conserved cysteine residue.</text>
</comment>
<dbReference type="InterPro" id="IPR058240">
    <property type="entry name" value="rSAM_sf"/>
</dbReference>
<evidence type="ECO:0000256" key="11">
    <source>
        <dbReference type="ARBA" id="ARBA00023004"/>
    </source>
</evidence>
<dbReference type="SFLD" id="SFLDS00029">
    <property type="entry name" value="Radical_SAM"/>
    <property type="match status" value="1"/>
</dbReference>
<evidence type="ECO:0000256" key="14">
    <source>
        <dbReference type="HAMAP-Rule" id="MF_01849"/>
    </source>
</evidence>
<evidence type="ECO:0000256" key="13">
    <source>
        <dbReference type="ARBA" id="ARBA00023157"/>
    </source>
</evidence>
<feature type="active site" description="S-methylcysteine intermediate" evidence="14">
    <location>
        <position position="331"/>
    </location>
</feature>
<keyword evidence="13 14" id="KW-1015">Disulfide bond</keyword>
<dbReference type="GO" id="GO:0030488">
    <property type="term" value="P:tRNA methylation"/>
    <property type="evidence" value="ECO:0007669"/>
    <property type="project" value="UniProtKB-UniRule"/>
</dbReference>
<keyword evidence="8 14" id="KW-0949">S-adenosyl-L-methionine</keyword>
<keyword evidence="6 14" id="KW-0489">Methyltransferase</keyword>
<dbReference type="PANTHER" id="PTHR30544:SF5">
    <property type="entry name" value="RADICAL SAM CORE DOMAIN-CONTAINING PROTEIN"/>
    <property type="match status" value="1"/>
</dbReference>
<dbReference type="Proteomes" id="UP000218267">
    <property type="component" value="Chromosome"/>
</dbReference>
<evidence type="ECO:0000256" key="8">
    <source>
        <dbReference type="ARBA" id="ARBA00022691"/>
    </source>
</evidence>
<proteinExistence type="inferred from homology"/>
<evidence type="ECO:0000256" key="5">
    <source>
        <dbReference type="ARBA" id="ARBA00022552"/>
    </source>
</evidence>
<name>A0A1Y1CK55_9BACT</name>
<dbReference type="GO" id="GO:0046872">
    <property type="term" value="F:metal ion binding"/>
    <property type="evidence" value="ECO:0007669"/>
    <property type="project" value="UniProtKB-KW"/>
</dbReference>
<dbReference type="InterPro" id="IPR004383">
    <property type="entry name" value="rRNA_lsu_MTrfase_RlmN/Cfr"/>
</dbReference>
<organism evidence="16 17">
    <name type="scientific">Labilibaculum antarcticum</name>
    <dbReference type="NCBI Taxonomy" id="1717717"/>
    <lineage>
        <taxon>Bacteria</taxon>
        <taxon>Pseudomonadati</taxon>
        <taxon>Bacteroidota</taxon>
        <taxon>Bacteroidia</taxon>
        <taxon>Marinilabiliales</taxon>
        <taxon>Marinifilaceae</taxon>
        <taxon>Labilibaculum</taxon>
    </lineage>
</organism>
<dbReference type="InterPro" id="IPR048641">
    <property type="entry name" value="RlmN_N"/>
</dbReference>
<evidence type="ECO:0000256" key="3">
    <source>
        <dbReference type="ARBA" id="ARBA00022485"/>
    </source>
</evidence>
<dbReference type="PROSITE" id="PS51918">
    <property type="entry name" value="RADICAL_SAM"/>
    <property type="match status" value="1"/>
</dbReference>
<evidence type="ECO:0000256" key="10">
    <source>
        <dbReference type="ARBA" id="ARBA00022723"/>
    </source>
</evidence>
<dbReference type="EMBL" id="AP018042">
    <property type="protein sequence ID" value="BAX80798.1"/>
    <property type="molecule type" value="Genomic_DNA"/>
</dbReference>
<dbReference type="SFLD" id="SFLDF00275">
    <property type="entry name" value="adenosine_C2_methyltransferase"/>
    <property type="match status" value="1"/>
</dbReference>
<dbReference type="AlphaFoldDB" id="A0A1Y1CK55"/>
<feature type="binding site" evidence="14">
    <location>
        <begin position="158"/>
        <end position="159"/>
    </location>
    <ligand>
        <name>S-adenosyl-L-methionine</name>
        <dbReference type="ChEBI" id="CHEBI:59789"/>
    </ligand>
</feature>
<dbReference type="InterPro" id="IPR027492">
    <property type="entry name" value="RNA_MTrfase_RlmN"/>
</dbReference>